<organism evidence="1 2">
    <name type="scientific">Micromonospora zhanjiangensis</name>
    <dbReference type="NCBI Taxonomy" id="1522057"/>
    <lineage>
        <taxon>Bacteria</taxon>
        <taxon>Bacillati</taxon>
        <taxon>Actinomycetota</taxon>
        <taxon>Actinomycetes</taxon>
        <taxon>Micromonosporales</taxon>
        <taxon>Micromonosporaceae</taxon>
        <taxon>Micromonospora</taxon>
    </lineage>
</organism>
<gene>
    <name evidence="1" type="ORF">ACFOX0_18025</name>
</gene>
<evidence type="ECO:0000313" key="1">
    <source>
        <dbReference type="EMBL" id="MFC4107816.1"/>
    </source>
</evidence>
<proteinExistence type="predicted"/>
<sequence length="217" mass="23527">MHQQPIRPGLKALMAVGNDLLSSGWDIDRDDRTASTVVRSMIHPSGREITITTDRDGAVGDVTLTGLSPEQVAGAVTGAGLTGPAEDRPEPTPATPRLNALVAAELHRIADAIVRSALPLGQPQLRLGVLDSRADLERWARHFGVEIKEDGGTSRDIPKVDHEIPLTDERHGPTLFFHAQIQPDRLFEVERLRARVAELEAQQQPAMAMSPRADGEA</sequence>
<evidence type="ECO:0000313" key="2">
    <source>
        <dbReference type="Proteomes" id="UP001595868"/>
    </source>
</evidence>
<dbReference type="Proteomes" id="UP001595868">
    <property type="component" value="Unassembled WGS sequence"/>
</dbReference>
<dbReference type="RefSeq" id="WP_377547230.1">
    <property type="nucleotide sequence ID" value="NZ_JBHSBN010000011.1"/>
</dbReference>
<protein>
    <submittedName>
        <fullName evidence="1">Uncharacterized protein</fullName>
    </submittedName>
</protein>
<dbReference type="EMBL" id="JBHSBN010000011">
    <property type="protein sequence ID" value="MFC4107816.1"/>
    <property type="molecule type" value="Genomic_DNA"/>
</dbReference>
<name>A0ABV8KQC4_9ACTN</name>
<keyword evidence="2" id="KW-1185">Reference proteome</keyword>
<accession>A0ABV8KQC4</accession>
<reference evidence="2" key="1">
    <citation type="journal article" date="2019" name="Int. J. Syst. Evol. Microbiol.">
        <title>The Global Catalogue of Microorganisms (GCM) 10K type strain sequencing project: providing services to taxonomists for standard genome sequencing and annotation.</title>
        <authorList>
            <consortium name="The Broad Institute Genomics Platform"/>
            <consortium name="The Broad Institute Genome Sequencing Center for Infectious Disease"/>
            <person name="Wu L."/>
            <person name="Ma J."/>
        </authorList>
    </citation>
    <scope>NUCLEOTIDE SEQUENCE [LARGE SCALE GENOMIC DNA]</scope>
    <source>
        <strain evidence="2">2902at01</strain>
    </source>
</reference>
<comment type="caution">
    <text evidence="1">The sequence shown here is derived from an EMBL/GenBank/DDBJ whole genome shotgun (WGS) entry which is preliminary data.</text>
</comment>